<name>A0A225DAM5_9BACT</name>
<dbReference type="PANTHER" id="PTHR23429">
    <property type="entry name" value="GLUCOSE-6-PHOSPHATE 1-DEHYDROGENASE G6PD"/>
    <property type="match status" value="1"/>
</dbReference>
<dbReference type="InterPro" id="IPR036291">
    <property type="entry name" value="NAD(P)-bd_dom_sf"/>
</dbReference>
<evidence type="ECO:0000259" key="9">
    <source>
        <dbReference type="Pfam" id="PF00479"/>
    </source>
</evidence>
<dbReference type="SUPFAM" id="SSF51735">
    <property type="entry name" value="NAD(P)-binding Rossmann-fold domains"/>
    <property type="match status" value="1"/>
</dbReference>
<evidence type="ECO:0000256" key="6">
    <source>
        <dbReference type="ARBA" id="ARBA00023277"/>
    </source>
</evidence>
<feature type="binding site" evidence="7">
    <location>
        <position position="138"/>
    </location>
    <ligand>
        <name>NADP(+)</name>
        <dbReference type="ChEBI" id="CHEBI:58349"/>
    </ligand>
</feature>
<evidence type="ECO:0000256" key="7">
    <source>
        <dbReference type="HAMAP-Rule" id="MF_00966"/>
    </source>
</evidence>
<accession>A0A225DAM5</accession>
<comment type="caution">
    <text evidence="11">The sequence shown here is derived from an EMBL/GenBank/DDBJ whole genome shotgun (WGS) entry which is preliminary data.</text>
</comment>
<comment type="caution">
    <text evidence="7">Lacks conserved residue(s) required for the propagation of feature annotation.</text>
</comment>
<dbReference type="EC" id="1.1.1.49" evidence="7"/>
<evidence type="ECO:0000256" key="3">
    <source>
        <dbReference type="ARBA" id="ARBA00022526"/>
    </source>
</evidence>
<feature type="binding site" evidence="7">
    <location>
        <position position="168"/>
    </location>
    <ligand>
        <name>substrate</name>
    </ligand>
</feature>
<evidence type="ECO:0000313" key="12">
    <source>
        <dbReference type="Proteomes" id="UP000214646"/>
    </source>
</evidence>
<dbReference type="InterPro" id="IPR019796">
    <property type="entry name" value="G6P_DH_AS"/>
</dbReference>
<dbReference type="OrthoDB" id="9802739at2"/>
<keyword evidence="3 7" id="KW-0313">Glucose metabolism</keyword>
<evidence type="ECO:0000256" key="1">
    <source>
        <dbReference type="ARBA" id="ARBA00004937"/>
    </source>
</evidence>
<reference evidence="12" key="1">
    <citation type="submission" date="2017-06" db="EMBL/GenBank/DDBJ databases">
        <title>Genome analysis of Fimbriiglobus ruber SP5, the first member of the order Planctomycetales with confirmed chitinolytic capability.</title>
        <authorList>
            <person name="Ravin N.V."/>
            <person name="Rakitin A.L."/>
            <person name="Ivanova A.A."/>
            <person name="Beletsky A.V."/>
            <person name="Kulichevskaya I.S."/>
            <person name="Mardanov A.V."/>
            <person name="Dedysh S.N."/>
        </authorList>
    </citation>
    <scope>NUCLEOTIDE SEQUENCE [LARGE SCALE GENOMIC DNA]</scope>
    <source>
        <strain evidence="12">SP5</strain>
    </source>
</reference>
<keyword evidence="5 7" id="KW-0560">Oxidoreductase</keyword>
<dbReference type="InterPro" id="IPR022674">
    <property type="entry name" value="G6P_DH_NAD-bd"/>
</dbReference>
<evidence type="ECO:0000256" key="4">
    <source>
        <dbReference type="ARBA" id="ARBA00022857"/>
    </source>
</evidence>
<keyword evidence="4 7" id="KW-0521">NADP</keyword>
<comment type="pathway">
    <text evidence="1 7">Carbohydrate degradation; pentose phosphate pathway; D-ribulose 5-phosphate from D-glucose 6-phosphate (oxidative stage): step 1/3.</text>
</comment>
<dbReference type="UniPathway" id="UPA00115">
    <property type="reaction ID" value="UER00408"/>
</dbReference>
<feature type="binding site" evidence="7">
    <location>
        <position position="316"/>
    </location>
    <ligand>
        <name>substrate</name>
    </ligand>
</feature>
<dbReference type="SUPFAM" id="SSF55347">
    <property type="entry name" value="Glyceraldehyde-3-phosphate dehydrogenase-like, C-terminal domain"/>
    <property type="match status" value="1"/>
</dbReference>
<comment type="catalytic activity">
    <reaction evidence="7">
        <text>D-glucose 6-phosphate + NADP(+) = 6-phospho-D-glucono-1,5-lactone + NADPH + H(+)</text>
        <dbReference type="Rhea" id="RHEA:15841"/>
        <dbReference type="ChEBI" id="CHEBI:15378"/>
        <dbReference type="ChEBI" id="CHEBI:57783"/>
        <dbReference type="ChEBI" id="CHEBI:57955"/>
        <dbReference type="ChEBI" id="CHEBI:58349"/>
        <dbReference type="ChEBI" id="CHEBI:61548"/>
        <dbReference type="EC" id="1.1.1.49"/>
    </reaction>
</comment>
<keyword evidence="12" id="KW-1185">Reference proteome</keyword>
<feature type="binding site" evidence="7">
    <location>
        <position position="172"/>
    </location>
    <ligand>
        <name>substrate</name>
    </ligand>
</feature>
<dbReference type="PROSITE" id="PS00069">
    <property type="entry name" value="G6P_DEHYDROGENASE"/>
    <property type="match status" value="1"/>
</dbReference>
<dbReference type="GO" id="GO:0006006">
    <property type="term" value="P:glucose metabolic process"/>
    <property type="evidence" value="ECO:0007669"/>
    <property type="project" value="UniProtKB-KW"/>
</dbReference>
<dbReference type="InterPro" id="IPR022675">
    <property type="entry name" value="G6P_DH_C"/>
</dbReference>
<dbReference type="GO" id="GO:0005829">
    <property type="term" value="C:cytosol"/>
    <property type="evidence" value="ECO:0007669"/>
    <property type="project" value="TreeGrafter"/>
</dbReference>
<dbReference type="Pfam" id="PF00479">
    <property type="entry name" value="G6PD_N"/>
    <property type="match status" value="1"/>
</dbReference>
<dbReference type="Pfam" id="PF02781">
    <property type="entry name" value="G6PD_C"/>
    <property type="match status" value="1"/>
</dbReference>
<dbReference type="PRINTS" id="PR00079">
    <property type="entry name" value="G6PDHDRGNASE"/>
</dbReference>
<gene>
    <name evidence="7" type="primary">zwf</name>
    <name evidence="11" type="ORF">FRUB_08161</name>
</gene>
<keyword evidence="6 7" id="KW-0119">Carbohydrate metabolism</keyword>
<dbReference type="InterPro" id="IPR001282">
    <property type="entry name" value="G6P_DH"/>
</dbReference>
<comment type="function">
    <text evidence="7">Catalyzes the oxidation of glucose 6-phosphate to 6-phosphogluconolactone.</text>
</comment>
<dbReference type="HAMAP" id="MF_00966">
    <property type="entry name" value="G6PD"/>
    <property type="match status" value="1"/>
</dbReference>
<organism evidence="11 12">
    <name type="scientific">Fimbriiglobus ruber</name>
    <dbReference type="NCBI Taxonomy" id="1908690"/>
    <lineage>
        <taxon>Bacteria</taxon>
        <taxon>Pseudomonadati</taxon>
        <taxon>Planctomycetota</taxon>
        <taxon>Planctomycetia</taxon>
        <taxon>Gemmatales</taxon>
        <taxon>Gemmataceae</taxon>
        <taxon>Fimbriiglobus</taxon>
    </lineage>
</organism>
<protein>
    <recommendedName>
        <fullName evidence="7">Glucose-6-phosphate 1-dehydrogenase</fullName>
        <shortName evidence="7">G6PD</shortName>
        <ecNumber evidence="7">1.1.1.49</ecNumber>
    </recommendedName>
</protein>
<dbReference type="PIRSF" id="PIRSF000110">
    <property type="entry name" value="G6PD"/>
    <property type="match status" value="1"/>
</dbReference>
<evidence type="ECO:0000313" key="11">
    <source>
        <dbReference type="EMBL" id="OWK35598.1"/>
    </source>
</evidence>
<proteinExistence type="inferred from homology"/>
<feature type="domain" description="Glucose-6-phosphate dehydrogenase C-terminal" evidence="10">
    <location>
        <begin position="180"/>
        <end position="450"/>
    </location>
</feature>
<dbReference type="EMBL" id="NIDE01000017">
    <property type="protein sequence ID" value="OWK35598.1"/>
    <property type="molecule type" value="Genomic_DNA"/>
</dbReference>
<dbReference type="GO" id="GO:0004345">
    <property type="term" value="F:glucose-6-phosphate dehydrogenase activity"/>
    <property type="evidence" value="ECO:0007669"/>
    <property type="project" value="UniProtKB-UniRule"/>
</dbReference>
<evidence type="ECO:0000256" key="2">
    <source>
        <dbReference type="ARBA" id="ARBA00009975"/>
    </source>
</evidence>
<feature type="region of interest" description="Disordered" evidence="8">
    <location>
        <begin position="443"/>
        <end position="462"/>
    </location>
</feature>
<dbReference type="Gene3D" id="3.30.360.10">
    <property type="entry name" value="Dihydrodipicolinate Reductase, domain 2"/>
    <property type="match status" value="1"/>
</dbReference>
<feature type="active site" description="Proton acceptor" evidence="7">
    <location>
        <position position="230"/>
    </location>
</feature>
<feature type="domain" description="Glucose-6-phosphate dehydrogenase NAD-binding" evidence="9">
    <location>
        <begin position="10"/>
        <end position="177"/>
    </location>
</feature>
<sequence>MAAARSDAFVFFGATGDLAYKQIFPALQSLVRRGHLDMPIIGVAKSGWNLDQLKARAKDSLEKHGGLNQSAYDKLCSRLNYIDGDYADPATFSQIRQALGSAQRPLYYLAIPPSLFATVAEGLAKVDGVKNARVIVEKPFGRNLASAQELNTTLRRFFPEESIFRIDHYLGKEPVQNLIYFRFANPVVEASWDHKHIESVQITMAEHFGVAGRGKFYEEAGAIRDVVQNHMLQVIACLAMECPSGQSHEAHRDERGRLLQAVRTLTPNDVIRGQFRGYRSEPGVAPNSEVETFAALRFTIDNDRWSGVPFFVRAGKCLPVTATEAVVRYRRPERPVLDDRDLGLATYHRFRFSPEVVVAMGAKVKKPGECMVGEPTELIAHHQQPDEMQPYERLLGDAANGDGGLFARADSVEAAWRVVDPVLENVTPLHEYEPNTWGPAEAVERLAPEGGWHDPAAQEASP</sequence>
<evidence type="ECO:0000259" key="10">
    <source>
        <dbReference type="Pfam" id="PF02781"/>
    </source>
</evidence>
<dbReference type="PANTHER" id="PTHR23429:SF0">
    <property type="entry name" value="GLUCOSE-6-PHOSPHATE 1-DEHYDROGENASE"/>
    <property type="match status" value="1"/>
</dbReference>
<dbReference type="GO" id="GO:0009051">
    <property type="term" value="P:pentose-phosphate shunt, oxidative branch"/>
    <property type="evidence" value="ECO:0007669"/>
    <property type="project" value="TreeGrafter"/>
</dbReference>
<evidence type="ECO:0000256" key="8">
    <source>
        <dbReference type="SAM" id="MobiDB-lite"/>
    </source>
</evidence>
<dbReference type="GO" id="GO:0050661">
    <property type="term" value="F:NADP binding"/>
    <property type="evidence" value="ECO:0007669"/>
    <property type="project" value="UniProtKB-UniRule"/>
</dbReference>
<dbReference type="NCBIfam" id="TIGR00871">
    <property type="entry name" value="zwf"/>
    <property type="match status" value="1"/>
</dbReference>
<dbReference type="AlphaFoldDB" id="A0A225DAM5"/>
<feature type="binding site" evidence="7">
    <location>
        <position position="206"/>
    </location>
    <ligand>
        <name>substrate</name>
    </ligand>
</feature>
<feature type="binding site" evidence="7">
    <location>
        <position position="225"/>
    </location>
    <ligand>
        <name>substrate</name>
    </ligand>
</feature>
<evidence type="ECO:0000256" key="5">
    <source>
        <dbReference type="ARBA" id="ARBA00023002"/>
    </source>
</evidence>
<dbReference type="Proteomes" id="UP000214646">
    <property type="component" value="Unassembled WGS sequence"/>
</dbReference>
<dbReference type="Gene3D" id="3.40.50.720">
    <property type="entry name" value="NAD(P)-binding Rossmann-like Domain"/>
    <property type="match status" value="1"/>
</dbReference>
<dbReference type="RefSeq" id="WP_088258772.1">
    <property type="nucleotide sequence ID" value="NZ_NIDE01000017.1"/>
</dbReference>
<comment type="similarity">
    <text evidence="2 7">Belongs to the glucose-6-phosphate dehydrogenase family.</text>
</comment>